<accession>A0A9Q5I423</accession>
<sequence length="430" mass="49038">MQAKQAARRLQHVQRILVESGPDPVPKRTRVLILPDDSNVYISDQTAAGKILISIDSRDVLAYSVRDRAAKLPLSAVGTSFENDNPNPEYPILELCSPRQGDQVDLFPSDIWSCIYVLWTLYHAQEHIPFVFAASVPNAITITSYLLQSGLARYALDPNETAMFLLRATFWQGAGTGPVWSNARGWLRYTPDYNAFPQVQSFTRTSAVTAQHPLRPPKPPFGAVIYKRFCAEIGRVFTFHVINPDDVADMNAFHCWMNDERVNSGWGERGDMLKHRSYVLKTLNDPASLPLIMSWDGERMGYCEMVWTKVRATHGRPTSVLTCRQENHLAPYVPFGARDYDRGMHVLVGEDKFRGRTYSKTWFRAIMHYIFLAEPRTERMLGEPKNSNGVAIELGQECGMHTETTFYFPYKHSRLEAGLRECFFKEDMLL</sequence>
<dbReference type="GO" id="GO:0016410">
    <property type="term" value="F:N-acyltransferase activity"/>
    <property type="evidence" value="ECO:0007669"/>
    <property type="project" value="TreeGrafter"/>
</dbReference>
<evidence type="ECO:0000313" key="2">
    <source>
        <dbReference type="EMBL" id="OCB91124.1"/>
    </source>
</evidence>
<dbReference type="OrthoDB" id="4250781at2759"/>
<gene>
    <name evidence="2" type="ORF">A7U60_g1606</name>
</gene>
<dbReference type="SUPFAM" id="SSF55729">
    <property type="entry name" value="Acyl-CoA N-acyltransferases (Nat)"/>
    <property type="match status" value="1"/>
</dbReference>
<reference evidence="2" key="1">
    <citation type="submission" date="2016-06" db="EMBL/GenBank/DDBJ databases">
        <title>Draft Genome sequence of the fungus Inonotus baumii.</title>
        <authorList>
            <person name="Zhu H."/>
            <person name="Lin W."/>
        </authorList>
    </citation>
    <scope>NUCLEOTIDE SEQUENCE</scope>
    <source>
        <strain evidence="2">821</strain>
    </source>
</reference>
<dbReference type="PANTHER" id="PTHR31438:SF1">
    <property type="entry name" value="LYSINE N-ACYLTRANSFERASE C17G9.06C-RELATED"/>
    <property type="match status" value="1"/>
</dbReference>
<protein>
    <recommendedName>
        <fullName evidence="4">Acyltransferase MbtK/IucB-like conserved domain-containing protein</fullName>
    </recommendedName>
</protein>
<comment type="caution">
    <text evidence="2">The sequence shown here is derived from an EMBL/GenBank/DDBJ whole genome shotgun (WGS) entry which is preliminary data.</text>
</comment>
<dbReference type="Gene3D" id="3.40.630.30">
    <property type="match status" value="1"/>
</dbReference>
<keyword evidence="3" id="KW-1185">Reference proteome</keyword>
<dbReference type="InterPro" id="IPR016181">
    <property type="entry name" value="Acyl_CoA_acyltransferase"/>
</dbReference>
<evidence type="ECO:0000256" key="1">
    <source>
        <dbReference type="ARBA" id="ARBA00009893"/>
    </source>
</evidence>
<organism evidence="2 3">
    <name type="scientific">Sanghuangporus baumii</name>
    <name type="common">Phellinus baumii</name>
    <dbReference type="NCBI Taxonomy" id="108892"/>
    <lineage>
        <taxon>Eukaryota</taxon>
        <taxon>Fungi</taxon>
        <taxon>Dikarya</taxon>
        <taxon>Basidiomycota</taxon>
        <taxon>Agaricomycotina</taxon>
        <taxon>Agaricomycetes</taxon>
        <taxon>Hymenochaetales</taxon>
        <taxon>Hymenochaetaceae</taxon>
        <taxon>Sanghuangporus</taxon>
    </lineage>
</organism>
<dbReference type="PANTHER" id="PTHR31438">
    <property type="entry name" value="LYSINE N-ACYLTRANSFERASE C17G9.06C-RELATED"/>
    <property type="match status" value="1"/>
</dbReference>
<dbReference type="AlphaFoldDB" id="A0A9Q5I423"/>
<name>A0A9Q5I423_SANBA</name>
<comment type="similarity">
    <text evidence="1">Belongs to the lysine N-acyltransferase MbtK family.</text>
</comment>
<evidence type="ECO:0008006" key="4">
    <source>
        <dbReference type="Google" id="ProtNLM"/>
    </source>
</evidence>
<dbReference type="EMBL" id="LNZH02000104">
    <property type="protein sequence ID" value="OCB91124.1"/>
    <property type="molecule type" value="Genomic_DNA"/>
</dbReference>
<proteinExistence type="inferred from homology"/>
<evidence type="ECO:0000313" key="3">
    <source>
        <dbReference type="Proteomes" id="UP000757232"/>
    </source>
</evidence>
<dbReference type="Proteomes" id="UP000757232">
    <property type="component" value="Unassembled WGS sequence"/>
</dbReference>
<dbReference type="Pfam" id="PF13523">
    <property type="entry name" value="Acetyltransf_8"/>
    <property type="match status" value="1"/>
</dbReference>